<accession>A0AAD7GME3</accession>
<feature type="compositionally biased region" description="Low complexity" evidence="1">
    <location>
        <begin position="20"/>
        <end position="32"/>
    </location>
</feature>
<reference evidence="2" key="1">
    <citation type="submission" date="2023-03" db="EMBL/GenBank/DDBJ databases">
        <title>Massive genome expansion in bonnet fungi (Mycena s.s.) driven by repeated elements and novel gene families across ecological guilds.</title>
        <authorList>
            <consortium name="Lawrence Berkeley National Laboratory"/>
            <person name="Harder C.B."/>
            <person name="Miyauchi S."/>
            <person name="Viragh M."/>
            <person name="Kuo A."/>
            <person name="Thoen E."/>
            <person name="Andreopoulos B."/>
            <person name="Lu D."/>
            <person name="Skrede I."/>
            <person name="Drula E."/>
            <person name="Henrissat B."/>
            <person name="Morin E."/>
            <person name="Kohler A."/>
            <person name="Barry K."/>
            <person name="LaButti K."/>
            <person name="Morin E."/>
            <person name="Salamov A."/>
            <person name="Lipzen A."/>
            <person name="Mereny Z."/>
            <person name="Hegedus B."/>
            <person name="Baldrian P."/>
            <person name="Stursova M."/>
            <person name="Weitz H."/>
            <person name="Taylor A."/>
            <person name="Grigoriev I.V."/>
            <person name="Nagy L.G."/>
            <person name="Martin F."/>
            <person name="Kauserud H."/>
        </authorList>
    </citation>
    <scope>NUCLEOTIDE SEQUENCE</scope>
    <source>
        <strain evidence="2">CBHHK067</strain>
    </source>
</reference>
<sequence>MSSIKMQVLLGLRCRTILLPKTPTSPMTSPSPRRVPHTLPSLTRLGQAGPSAAGPLTLVSAASSLPQHAPHPQRPAPETIHANSHTASLVDLRPLRPCCTCMASSTSSSRASRSASGNNGDVPGPNVDFEEKSHTVHPELEEGAVGSIVVMPLPSILDPMTGEELEGNNVEGMLALKMPWPSIMCTIWKDHMCYLETYMKPYLGLFYTGDGAVHNEDGFDQFFGPLALDSGDRESVPIMHKGVVETVGASPSSFSDWFFFPQPGRGRFQERRGSCHLSHIPFGDYAKQNVAVADLWLNSYCFLYLEPRRSSVLQSAMGSYTALLTAMNRYQLLRGWYQLLPAATQLYKPLQTATNFYKPLQTACSCYQLLPAATSCLCCSMNSYEPLGTATLLLPAATWLLPEPATSCYAVATRLCYPAASSQLPAATSCYRIAME</sequence>
<name>A0AAD7GME3_MYCRO</name>
<evidence type="ECO:0000313" key="2">
    <source>
        <dbReference type="EMBL" id="KAJ7701523.1"/>
    </source>
</evidence>
<evidence type="ECO:0000256" key="1">
    <source>
        <dbReference type="SAM" id="MobiDB-lite"/>
    </source>
</evidence>
<dbReference type="EMBL" id="JARKIE010000017">
    <property type="protein sequence ID" value="KAJ7701523.1"/>
    <property type="molecule type" value="Genomic_DNA"/>
</dbReference>
<keyword evidence="3" id="KW-1185">Reference proteome</keyword>
<dbReference type="GO" id="GO:0003987">
    <property type="term" value="F:acetate-CoA ligase activity"/>
    <property type="evidence" value="ECO:0007669"/>
    <property type="project" value="TreeGrafter"/>
</dbReference>
<dbReference type="GO" id="GO:0006085">
    <property type="term" value="P:acetyl-CoA biosynthetic process"/>
    <property type="evidence" value="ECO:0007669"/>
    <property type="project" value="TreeGrafter"/>
</dbReference>
<dbReference type="PANTHER" id="PTHR24095">
    <property type="entry name" value="ACETYL-COENZYME A SYNTHETASE"/>
    <property type="match status" value="1"/>
</dbReference>
<dbReference type="InterPro" id="IPR042099">
    <property type="entry name" value="ANL_N_sf"/>
</dbReference>
<dbReference type="GO" id="GO:0005829">
    <property type="term" value="C:cytosol"/>
    <property type="evidence" value="ECO:0007669"/>
    <property type="project" value="TreeGrafter"/>
</dbReference>
<dbReference type="Proteomes" id="UP001221757">
    <property type="component" value="Unassembled WGS sequence"/>
</dbReference>
<dbReference type="PANTHER" id="PTHR24095:SF14">
    <property type="entry name" value="ACETYL-COENZYME A SYNTHETASE 1"/>
    <property type="match status" value="1"/>
</dbReference>
<dbReference type="SUPFAM" id="SSF56801">
    <property type="entry name" value="Acetyl-CoA synthetase-like"/>
    <property type="match status" value="1"/>
</dbReference>
<evidence type="ECO:0000313" key="3">
    <source>
        <dbReference type="Proteomes" id="UP001221757"/>
    </source>
</evidence>
<dbReference type="Gene3D" id="3.40.50.12780">
    <property type="entry name" value="N-terminal domain of ligase-like"/>
    <property type="match status" value="1"/>
</dbReference>
<gene>
    <name evidence="2" type="ORF">B0H17DRAFT_1128305</name>
</gene>
<proteinExistence type="predicted"/>
<organism evidence="2 3">
    <name type="scientific">Mycena rosella</name>
    <name type="common">Pink bonnet</name>
    <name type="synonym">Agaricus rosellus</name>
    <dbReference type="NCBI Taxonomy" id="1033263"/>
    <lineage>
        <taxon>Eukaryota</taxon>
        <taxon>Fungi</taxon>
        <taxon>Dikarya</taxon>
        <taxon>Basidiomycota</taxon>
        <taxon>Agaricomycotina</taxon>
        <taxon>Agaricomycetes</taxon>
        <taxon>Agaricomycetidae</taxon>
        <taxon>Agaricales</taxon>
        <taxon>Marasmiineae</taxon>
        <taxon>Mycenaceae</taxon>
        <taxon>Mycena</taxon>
    </lineage>
</organism>
<protein>
    <submittedName>
        <fullName evidence="2">Uncharacterized protein</fullName>
    </submittedName>
</protein>
<feature type="region of interest" description="Disordered" evidence="1">
    <location>
        <begin position="20"/>
        <end position="54"/>
    </location>
</feature>
<dbReference type="AlphaFoldDB" id="A0AAD7GME3"/>
<comment type="caution">
    <text evidence="2">The sequence shown here is derived from an EMBL/GenBank/DDBJ whole genome shotgun (WGS) entry which is preliminary data.</text>
</comment>